<sequence length="34" mass="3401">MSSSDSCMDFMFGLAGMALLSASSPVLGKSVSGE</sequence>
<accession>A0A0A9FBS9</accession>
<reference evidence="1" key="1">
    <citation type="submission" date="2014-09" db="EMBL/GenBank/DDBJ databases">
        <authorList>
            <person name="Magalhaes I.L.F."/>
            <person name="Oliveira U."/>
            <person name="Santos F.R."/>
            <person name="Vidigal T.H.D.A."/>
            <person name="Brescovit A.D."/>
            <person name="Santos A.J."/>
        </authorList>
    </citation>
    <scope>NUCLEOTIDE SEQUENCE</scope>
    <source>
        <tissue evidence="1">Shoot tissue taken approximately 20 cm above the soil surface</tissue>
    </source>
</reference>
<organism evidence="1">
    <name type="scientific">Arundo donax</name>
    <name type="common">Giant reed</name>
    <name type="synonym">Donax arundinaceus</name>
    <dbReference type="NCBI Taxonomy" id="35708"/>
    <lineage>
        <taxon>Eukaryota</taxon>
        <taxon>Viridiplantae</taxon>
        <taxon>Streptophyta</taxon>
        <taxon>Embryophyta</taxon>
        <taxon>Tracheophyta</taxon>
        <taxon>Spermatophyta</taxon>
        <taxon>Magnoliopsida</taxon>
        <taxon>Liliopsida</taxon>
        <taxon>Poales</taxon>
        <taxon>Poaceae</taxon>
        <taxon>PACMAD clade</taxon>
        <taxon>Arundinoideae</taxon>
        <taxon>Arundineae</taxon>
        <taxon>Arundo</taxon>
    </lineage>
</organism>
<name>A0A0A9FBS9_ARUDO</name>
<reference evidence="1" key="2">
    <citation type="journal article" date="2015" name="Data Brief">
        <title>Shoot transcriptome of the giant reed, Arundo donax.</title>
        <authorList>
            <person name="Barrero R.A."/>
            <person name="Guerrero F.D."/>
            <person name="Moolhuijzen P."/>
            <person name="Goolsby J.A."/>
            <person name="Tidwell J."/>
            <person name="Bellgard S.E."/>
            <person name="Bellgard M.I."/>
        </authorList>
    </citation>
    <scope>NUCLEOTIDE SEQUENCE</scope>
    <source>
        <tissue evidence="1">Shoot tissue taken approximately 20 cm above the soil surface</tissue>
    </source>
</reference>
<evidence type="ECO:0000313" key="1">
    <source>
        <dbReference type="EMBL" id="JAE10500.1"/>
    </source>
</evidence>
<protein>
    <submittedName>
        <fullName evidence="1">Uncharacterized protein</fullName>
    </submittedName>
</protein>
<dbReference type="EMBL" id="GBRH01187396">
    <property type="protein sequence ID" value="JAE10500.1"/>
    <property type="molecule type" value="Transcribed_RNA"/>
</dbReference>
<proteinExistence type="predicted"/>
<dbReference type="AlphaFoldDB" id="A0A0A9FBS9"/>